<dbReference type="InterPro" id="IPR000182">
    <property type="entry name" value="GNAT_dom"/>
</dbReference>
<sequence length="143" mass="16597">MIIKSPQTRQEFFDYYDLRWRILRAPWNQPKGSEQDELEGQAIHIIAVESDKIIGCGRAHFNSDSEAQIRYMAVENEWQGKGVGKLILDELEKRVIAKGAKKIILHARENVVNFYEKNGYAIIKPSHTLFGVIPHYLMEKKIE</sequence>
<gene>
    <name evidence="2" type="ORF">ENS31_12490</name>
</gene>
<dbReference type="EMBL" id="DSUJ01000011">
    <property type="protein sequence ID" value="HFI92326.1"/>
    <property type="molecule type" value="Genomic_DNA"/>
</dbReference>
<accession>A0A7V3E7W5</accession>
<dbReference type="SUPFAM" id="SSF55729">
    <property type="entry name" value="Acyl-CoA N-acyltransferases (Nat)"/>
    <property type="match status" value="1"/>
</dbReference>
<name>A0A7V3E7W5_9BACT</name>
<protein>
    <submittedName>
        <fullName evidence="2">N-acetyltransferase</fullName>
    </submittedName>
</protein>
<comment type="caution">
    <text evidence="2">The sequence shown here is derived from an EMBL/GenBank/DDBJ whole genome shotgun (WGS) entry which is preliminary data.</text>
</comment>
<reference evidence="2" key="1">
    <citation type="journal article" date="2020" name="mSystems">
        <title>Genome- and Community-Level Interaction Insights into Carbon Utilization and Element Cycling Functions of Hydrothermarchaeota in Hydrothermal Sediment.</title>
        <authorList>
            <person name="Zhou Z."/>
            <person name="Liu Y."/>
            <person name="Xu W."/>
            <person name="Pan J."/>
            <person name="Luo Z.H."/>
            <person name="Li M."/>
        </authorList>
    </citation>
    <scope>NUCLEOTIDE SEQUENCE [LARGE SCALE GENOMIC DNA]</scope>
    <source>
        <strain evidence="2">SpSt-479</strain>
    </source>
</reference>
<dbReference type="Pfam" id="PF00583">
    <property type="entry name" value="Acetyltransf_1"/>
    <property type="match status" value="1"/>
</dbReference>
<organism evidence="2">
    <name type="scientific">Ignavibacterium album</name>
    <dbReference type="NCBI Taxonomy" id="591197"/>
    <lineage>
        <taxon>Bacteria</taxon>
        <taxon>Pseudomonadati</taxon>
        <taxon>Ignavibacteriota</taxon>
        <taxon>Ignavibacteria</taxon>
        <taxon>Ignavibacteriales</taxon>
        <taxon>Ignavibacteriaceae</taxon>
        <taxon>Ignavibacterium</taxon>
    </lineage>
</organism>
<dbReference type="InterPro" id="IPR039143">
    <property type="entry name" value="GNPNAT1-like"/>
</dbReference>
<dbReference type="InterPro" id="IPR016181">
    <property type="entry name" value="Acyl_CoA_acyltransferase"/>
</dbReference>
<dbReference type="PANTHER" id="PTHR13355:SF22">
    <property type="entry name" value="SLL0786 PROTEIN"/>
    <property type="match status" value="1"/>
</dbReference>
<keyword evidence="2" id="KW-0808">Transferase</keyword>
<dbReference type="PANTHER" id="PTHR13355">
    <property type="entry name" value="GLUCOSAMINE 6-PHOSPHATE N-ACETYLTRANSFERASE"/>
    <property type="match status" value="1"/>
</dbReference>
<dbReference type="AlphaFoldDB" id="A0A7V3E7W5"/>
<dbReference type="CDD" id="cd04301">
    <property type="entry name" value="NAT_SF"/>
    <property type="match status" value="1"/>
</dbReference>
<evidence type="ECO:0000313" key="2">
    <source>
        <dbReference type="EMBL" id="HFI92326.1"/>
    </source>
</evidence>
<feature type="domain" description="N-acetyltransferase" evidence="1">
    <location>
        <begin position="1"/>
        <end position="143"/>
    </location>
</feature>
<dbReference type="PROSITE" id="PS51186">
    <property type="entry name" value="GNAT"/>
    <property type="match status" value="1"/>
</dbReference>
<evidence type="ECO:0000259" key="1">
    <source>
        <dbReference type="PROSITE" id="PS51186"/>
    </source>
</evidence>
<proteinExistence type="predicted"/>
<dbReference type="GO" id="GO:0008080">
    <property type="term" value="F:N-acetyltransferase activity"/>
    <property type="evidence" value="ECO:0007669"/>
    <property type="project" value="TreeGrafter"/>
</dbReference>
<dbReference type="Gene3D" id="3.40.630.30">
    <property type="match status" value="1"/>
</dbReference>